<name>A0A7J0DFT3_9ERIC</name>
<feature type="region of interest" description="Disordered" evidence="1">
    <location>
        <begin position="1"/>
        <end position="55"/>
    </location>
</feature>
<keyword evidence="2" id="KW-1133">Transmembrane helix</keyword>
<evidence type="ECO:0000256" key="1">
    <source>
        <dbReference type="SAM" id="MobiDB-lite"/>
    </source>
</evidence>
<dbReference type="Proteomes" id="UP000585474">
    <property type="component" value="Unassembled WGS sequence"/>
</dbReference>
<comment type="caution">
    <text evidence="3">The sequence shown here is derived from an EMBL/GenBank/DDBJ whole genome shotgun (WGS) entry which is preliminary data.</text>
</comment>
<reference evidence="4" key="1">
    <citation type="submission" date="2019-07" db="EMBL/GenBank/DDBJ databases">
        <title>De Novo Assembly of kiwifruit Actinidia rufa.</title>
        <authorList>
            <person name="Sugita-Konishi S."/>
            <person name="Sato K."/>
            <person name="Mori E."/>
            <person name="Abe Y."/>
            <person name="Kisaki G."/>
            <person name="Hamano K."/>
            <person name="Suezawa K."/>
            <person name="Otani M."/>
            <person name="Fukuda T."/>
            <person name="Manabe T."/>
            <person name="Gomi K."/>
            <person name="Tabuchi M."/>
            <person name="Akimitsu K."/>
            <person name="Kataoka I."/>
        </authorList>
    </citation>
    <scope>NUCLEOTIDE SEQUENCE [LARGE SCALE GENOMIC DNA]</scope>
    <source>
        <strain evidence="4">cv. Fuchu</strain>
    </source>
</reference>
<dbReference type="AlphaFoldDB" id="A0A7J0DFT3"/>
<evidence type="ECO:0000313" key="3">
    <source>
        <dbReference type="EMBL" id="GFS34422.1"/>
    </source>
</evidence>
<sequence>MPSPQKRKGPQTPSFHRTSGTTSKRHATSSRSCSGSGSRQREYASTPNASKFRPNSKAEARFNRSFKSLLVFVSRGVIVKGFSATLIYTYFIKWGWQRLAVSEGVVCLELIQEFFANIHASDKEAGIEIDETHARFMHAIASDLPVDVSRLMFNLILEASLDNSSRAYLPFGLLITEFLARLQIVFEPDETCVLVGKAISRHTLWMSNAYLGVASSPPQLWPHDVNLDPSDDKTPLDAPDVPSTSFAPLSTANPAASSNSKIADAIAALFMHMNVIHMDLVERIG</sequence>
<feature type="compositionally biased region" description="Low complexity" evidence="1">
    <location>
        <begin position="29"/>
        <end position="38"/>
    </location>
</feature>
<keyword evidence="2" id="KW-0812">Transmembrane</keyword>
<gene>
    <name evidence="3" type="ORF">Acr_00g0033940</name>
</gene>
<accession>A0A7J0DFT3</accession>
<dbReference type="OrthoDB" id="1559178at2759"/>
<feature type="compositionally biased region" description="Polar residues" evidence="1">
    <location>
        <begin position="11"/>
        <end position="22"/>
    </location>
</feature>
<dbReference type="EMBL" id="BJWL01000211">
    <property type="protein sequence ID" value="GFS34422.1"/>
    <property type="molecule type" value="Genomic_DNA"/>
</dbReference>
<evidence type="ECO:0000313" key="4">
    <source>
        <dbReference type="Proteomes" id="UP000585474"/>
    </source>
</evidence>
<feature type="transmembrane region" description="Helical" evidence="2">
    <location>
        <begin position="69"/>
        <end position="91"/>
    </location>
</feature>
<protein>
    <submittedName>
        <fullName evidence="3">Uncharacterized protein</fullName>
    </submittedName>
</protein>
<organism evidence="3 4">
    <name type="scientific">Actinidia rufa</name>
    <dbReference type="NCBI Taxonomy" id="165716"/>
    <lineage>
        <taxon>Eukaryota</taxon>
        <taxon>Viridiplantae</taxon>
        <taxon>Streptophyta</taxon>
        <taxon>Embryophyta</taxon>
        <taxon>Tracheophyta</taxon>
        <taxon>Spermatophyta</taxon>
        <taxon>Magnoliopsida</taxon>
        <taxon>eudicotyledons</taxon>
        <taxon>Gunneridae</taxon>
        <taxon>Pentapetalae</taxon>
        <taxon>asterids</taxon>
        <taxon>Ericales</taxon>
        <taxon>Actinidiaceae</taxon>
        <taxon>Actinidia</taxon>
    </lineage>
</organism>
<keyword evidence="4" id="KW-1185">Reference proteome</keyword>
<evidence type="ECO:0000256" key="2">
    <source>
        <dbReference type="SAM" id="Phobius"/>
    </source>
</evidence>
<proteinExistence type="predicted"/>
<keyword evidence="2" id="KW-0472">Membrane</keyword>